<protein>
    <submittedName>
        <fullName evidence="1">Uncharacterized protein</fullName>
    </submittedName>
</protein>
<dbReference type="EMBL" id="DVNO01000016">
    <property type="protein sequence ID" value="HIU65423.1"/>
    <property type="molecule type" value="Genomic_DNA"/>
</dbReference>
<dbReference type="Proteomes" id="UP000824142">
    <property type="component" value="Unassembled WGS sequence"/>
</dbReference>
<organism evidence="1 2">
    <name type="scientific">Candidatus Enterousia avicola</name>
    <dbReference type="NCBI Taxonomy" id="2840787"/>
    <lineage>
        <taxon>Bacteria</taxon>
        <taxon>Pseudomonadati</taxon>
        <taxon>Pseudomonadota</taxon>
        <taxon>Alphaproteobacteria</taxon>
        <taxon>Candidatus Enterousia</taxon>
    </lineage>
</organism>
<accession>A0A9D1SMU3</accession>
<dbReference type="AlphaFoldDB" id="A0A9D1SMU3"/>
<name>A0A9D1SMU3_9PROT</name>
<reference evidence="1" key="1">
    <citation type="submission" date="2020-10" db="EMBL/GenBank/DDBJ databases">
        <authorList>
            <person name="Gilroy R."/>
        </authorList>
    </citation>
    <scope>NUCLEOTIDE SEQUENCE</scope>
    <source>
        <strain evidence="1">CHK136-897</strain>
    </source>
</reference>
<reference evidence="1" key="2">
    <citation type="journal article" date="2021" name="PeerJ">
        <title>Extensive microbial diversity within the chicken gut microbiome revealed by metagenomics and culture.</title>
        <authorList>
            <person name="Gilroy R."/>
            <person name="Ravi A."/>
            <person name="Getino M."/>
            <person name="Pursley I."/>
            <person name="Horton D.L."/>
            <person name="Alikhan N.F."/>
            <person name="Baker D."/>
            <person name="Gharbi K."/>
            <person name="Hall N."/>
            <person name="Watson M."/>
            <person name="Adriaenssens E.M."/>
            <person name="Foster-Nyarko E."/>
            <person name="Jarju S."/>
            <person name="Secka A."/>
            <person name="Antonio M."/>
            <person name="Oren A."/>
            <person name="Chaudhuri R.R."/>
            <person name="La Ragione R."/>
            <person name="Hildebrand F."/>
            <person name="Pallen M.J."/>
        </authorList>
    </citation>
    <scope>NUCLEOTIDE SEQUENCE</scope>
    <source>
        <strain evidence="1">CHK136-897</strain>
    </source>
</reference>
<comment type="caution">
    <text evidence="1">The sequence shown here is derived from an EMBL/GenBank/DDBJ whole genome shotgun (WGS) entry which is preliminary data.</text>
</comment>
<sequence>MTAENTKRTQCEVFSRSMGFIRPVSNFNVGKYSEFCERKTFTEENSLTAGQRHSELMKKAA</sequence>
<evidence type="ECO:0000313" key="2">
    <source>
        <dbReference type="Proteomes" id="UP000824142"/>
    </source>
</evidence>
<proteinExistence type="predicted"/>
<gene>
    <name evidence="1" type="ORF">IAC63_02160</name>
</gene>
<evidence type="ECO:0000313" key="1">
    <source>
        <dbReference type="EMBL" id="HIU65423.1"/>
    </source>
</evidence>